<dbReference type="Gene3D" id="3.90.550.10">
    <property type="entry name" value="Spore Coat Polysaccharide Biosynthesis Protein SpsA, Chain A"/>
    <property type="match status" value="1"/>
</dbReference>
<evidence type="ECO:0000256" key="4">
    <source>
        <dbReference type="ARBA" id="ARBA00022692"/>
    </source>
</evidence>
<evidence type="ECO:0000256" key="5">
    <source>
        <dbReference type="ARBA" id="ARBA00022989"/>
    </source>
</evidence>
<evidence type="ECO:0000256" key="2">
    <source>
        <dbReference type="ARBA" id="ARBA00022676"/>
    </source>
</evidence>
<evidence type="ECO:0000256" key="6">
    <source>
        <dbReference type="ARBA" id="ARBA00023136"/>
    </source>
</evidence>
<dbReference type="Pfam" id="PF13641">
    <property type="entry name" value="Glyco_tranf_2_3"/>
    <property type="match status" value="1"/>
</dbReference>
<feature type="transmembrane region" description="Helical" evidence="8">
    <location>
        <begin position="456"/>
        <end position="476"/>
    </location>
</feature>
<accession>A0ABR1Y9J6</accession>
<evidence type="ECO:0000256" key="7">
    <source>
        <dbReference type="ARBA" id="ARBA00023180"/>
    </source>
</evidence>
<keyword evidence="7" id="KW-0325">Glycoprotein</keyword>
<keyword evidence="9" id="KW-0732">Signal</keyword>
<keyword evidence="2" id="KW-0328">Glycosyltransferase</keyword>
<comment type="caution">
    <text evidence="10">The sequence shown here is derived from an EMBL/GenBank/DDBJ whole genome shotgun (WGS) entry which is preliminary data.</text>
</comment>
<protein>
    <submittedName>
        <fullName evidence="10">Glycosyltransferase like family 2-domain-containing protein</fullName>
    </submittedName>
</protein>
<feature type="chain" id="PRO_5045201123" evidence="9">
    <location>
        <begin position="24"/>
        <end position="495"/>
    </location>
</feature>
<dbReference type="PANTHER" id="PTHR47844:SF1">
    <property type="entry name" value="EXOSTOSIN-LIKE 2"/>
    <property type="match status" value="1"/>
</dbReference>
<keyword evidence="4 8" id="KW-0812">Transmembrane</keyword>
<evidence type="ECO:0000256" key="1">
    <source>
        <dbReference type="ARBA" id="ARBA00004370"/>
    </source>
</evidence>
<comment type="subcellular location">
    <subcellularLocation>
        <location evidence="1">Membrane</location>
    </subcellularLocation>
</comment>
<keyword evidence="11" id="KW-1185">Reference proteome</keyword>
<dbReference type="SUPFAM" id="SSF53448">
    <property type="entry name" value="Nucleotide-diphospho-sugar transferases"/>
    <property type="match status" value="1"/>
</dbReference>
<dbReference type="InterPro" id="IPR029044">
    <property type="entry name" value="Nucleotide-diphossugar_trans"/>
</dbReference>
<evidence type="ECO:0000313" key="11">
    <source>
        <dbReference type="Proteomes" id="UP001492380"/>
    </source>
</evidence>
<reference evidence="10 11" key="1">
    <citation type="submission" date="2024-04" db="EMBL/GenBank/DDBJ databases">
        <title>Phyllosticta paracitricarpa is synonymous to the EU quarantine fungus P. citricarpa based on phylogenomic analyses.</title>
        <authorList>
            <consortium name="Lawrence Berkeley National Laboratory"/>
            <person name="Van Ingen-Buijs V.A."/>
            <person name="Van Westerhoven A.C."/>
            <person name="Haridas S."/>
            <person name="Skiadas P."/>
            <person name="Martin F."/>
            <person name="Groenewald J.Z."/>
            <person name="Crous P.W."/>
            <person name="Seidl M.F."/>
        </authorList>
    </citation>
    <scope>NUCLEOTIDE SEQUENCE [LARGE SCALE GENOMIC DNA]</scope>
    <source>
        <strain evidence="10 11">CBS 123374</strain>
    </source>
</reference>
<dbReference type="EMBL" id="JBBWRZ010000014">
    <property type="protein sequence ID" value="KAK8223333.1"/>
    <property type="molecule type" value="Genomic_DNA"/>
</dbReference>
<feature type="transmembrane region" description="Helical" evidence="8">
    <location>
        <begin position="61"/>
        <end position="85"/>
    </location>
</feature>
<name>A0ABR1Y9J6_9PEZI</name>
<dbReference type="PANTHER" id="PTHR47844">
    <property type="entry name" value="SYNTHASE CPS1, PUTATIVE (AFU_ORTHOLOGUE AFUA_7G02500)-RELATED"/>
    <property type="match status" value="1"/>
</dbReference>
<keyword evidence="5 8" id="KW-1133">Transmembrane helix</keyword>
<evidence type="ECO:0000256" key="3">
    <source>
        <dbReference type="ARBA" id="ARBA00022679"/>
    </source>
</evidence>
<evidence type="ECO:0000256" key="9">
    <source>
        <dbReference type="SAM" id="SignalP"/>
    </source>
</evidence>
<dbReference type="InterPro" id="IPR052427">
    <property type="entry name" value="Glycosyltrans_GT2/GT47"/>
</dbReference>
<dbReference type="Proteomes" id="UP001492380">
    <property type="component" value="Unassembled WGS sequence"/>
</dbReference>
<feature type="transmembrane region" description="Helical" evidence="8">
    <location>
        <begin position="377"/>
        <end position="396"/>
    </location>
</feature>
<evidence type="ECO:0000256" key="8">
    <source>
        <dbReference type="SAM" id="Phobius"/>
    </source>
</evidence>
<feature type="signal peptide" evidence="9">
    <location>
        <begin position="1"/>
        <end position="23"/>
    </location>
</feature>
<organism evidence="10 11">
    <name type="scientific">Phyllosticta capitalensis</name>
    <dbReference type="NCBI Taxonomy" id="121624"/>
    <lineage>
        <taxon>Eukaryota</taxon>
        <taxon>Fungi</taxon>
        <taxon>Dikarya</taxon>
        <taxon>Ascomycota</taxon>
        <taxon>Pezizomycotina</taxon>
        <taxon>Dothideomycetes</taxon>
        <taxon>Dothideomycetes incertae sedis</taxon>
        <taxon>Botryosphaeriales</taxon>
        <taxon>Phyllostictaceae</taxon>
        <taxon>Phyllosticta</taxon>
    </lineage>
</organism>
<sequence length="495" mass="55807">MLGRLTILFLVLATLGLFVAVAGHKTEHDANDAPNTGDIVSTFLTSWTRPVPLFFLFRLGLIGWSIFTDSFSAHFWASAFVWLFVFRYLRTVVNTIGYIRLKPIMPAENPKYTNNDVTVIVPTVEPTAGTFVECLQKIIANIPAQIFIVTVGEDNVNAAKSLGERLNADNKVKIEVLSVPKPSKREQVVAAVGHVDTELIVSCDDTVFWPSTLIKYIIAPFEKASVGLIGTCKRVRRNDLPFGMASFLNLLGVFRLERTNFDLAATYSIDGGMSCVSGRTCAIRTSIMRDPEFQHAFLNEYIFWGRFGPLNAGDDKFVTRWLYKKGWEVAHQKCPEAQIQTILGVVGGFDRFQNQCLRWARTSARDNPKMMFRDNVWISYPWLAYSVLFTSFFNYSLFFDPLIITIFWFALADVSFASAVATITARPMLALVLWMLAAKFVRLAPHYSRHPSDLRYAPGIILFGYWHSLIKLAAFFTQHKIEWGTRAGVDAAAKK</sequence>
<gene>
    <name evidence="10" type="ORF">HDK90DRAFT_515655</name>
</gene>
<keyword evidence="6 8" id="KW-0472">Membrane</keyword>
<evidence type="ECO:0000313" key="10">
    <source>
        <dbReference type="EMBL" id="KAK8223333.1"/>
    </source>
</evidence>
<proteinExistence type="predicted"/>
<keyword evidence="3" id="KW-0808">Transferase</keyword>